<evidence type="ECO:0000313" key="1">
    <source>
        <dbReference type="EMBL" id="GIY71161.1"/>
    </source>
</evidence>
<comment type="caution">
    <text evidence="1">The sequence shown here is derived from an EMBL/GenBank/DDBJ whole genome shotgun (WGS) entry which is preliminary data.</text>
</comment>
<accession>A0AAV4VMU1</accession>
<proteinExistence type="predicted"/>
<reference evidence="1 2" key="1">
    <citation type="submission" date="2021-06" db="EMBL/GenBank/DDBJ databases">
        <title>Caerostris darwini draft genome.</title>
        <authorList>
            <person name="Kono N."/>
            <person name="Arakawa K."/>
        </authorList>
    </citation>
    <scope>NUCLEOTIDE SEQUENCE [LARGE SCALE GENOMIC DNA]</scope>
</reference>
<dbReference type="EMBL" id="BPLQ01013294">
    <property type="protein sequence ID" value="GIY71161.1"/>
    <property type="molecule type" value="Genomic_DNA"/>
</dbReference>
<gene>
    <name evidence="1" type="ORF">CDAR_472251</name>
</gene>
<keyword evidence="2" id="KW-1185">Reference proteome</keyword>
<dbReference type="Proteomes" id="UP001054837">
    <property type="component" value="Unassembled WGS sequence"/>
</dbReference>
<dbReference type="AlphaFoldDB" id="A0AAV4VMU1"/>
<sequence>MVPEENPCSFLVSIRFPKIQQMESVPKLLLSIIEVVIISIKNNGLSKSNPHSRSEEDKLLTDSKFSNNVEEPGRGSRVILKKSPEKHYIYSLSQEDAATTYCFRKRAQRTRGIYLKRSRGLVFLSDSHVNRNGARKHEHATGKESYF</sequence>
<protein>
    <submittedName>
        <fullName evidence="1">Uncharacterized protein</fullName>
    </submittedName>
</protein>
<name>A0AAV4VMU1_9ARAC</name>
<organism evidence="1 2">
    <name type="scientific">Caerostris darwini</name>
    <dbReference type="NCBI Taxonomy" id="1538125"/>
    <lineage>
        <taxon>Eukaryota</taxon>
        <taxon>Metazoa</taxon>
        <taxon>Ecdysozoa</taxon>
        <taxon>Arthropoda</taxon>
        <taxon>Chelicerata</taxon>
        <taxon>Arachnida</taxon>
        <taxon>Araneae</taxon>
        <taxon>Araneomorphae</taxon>
        <taxon>Entelegynae</taxon>
        <taxon>Araneoidea</taxon>
        <taxon>Araneidae</taxon>
        <taxon>Caerostris</taxon>
    </lineage>
</organism>
<evidence type="ECO:0000313" key="2">
    <source>
        <dbReference type="Proteomes" id="UP001054837"/>
    </source>
</evidence>